<sequence length="195" mass="21768">MMIIAKSLRRIGIEEIPFIQVKKYGKQTYSHIMFARHSHGSRCSNSSSSSSSSSSDSNSNTGSSSSSGCVVHRFSWKVGTSKFTIRPAIHCHLFSSPLEILPVDNVKVKSKYQLINSLCPGDCAAPRDCAAHSDCSAISHCAEFGGRNRSTRYYTILYDTILYYTITSTMLVLHYTILDYTIQYSTRNIDQKPEI</sequence>
<accession>A0A1A9VBN5</accession>
<evidence type="ECO:0000256" key="2">
    <source>
        <dbReference type="SAM" id="Phobius"/>
    </source>
</evidence>
<dbReference type="Proteomes" id="UP000078200">
    <property type="component" value="Unassembled WGS sequence"/>
</dbReference>
<keyword evidence="4" id="KW-1185">Reference proteome</keyword>
<feature type="transmembrane region" description="Helical" evidence="2">
    <location>
        <begin position="156"/>
        <end position="177"/>
    </location>
</feature>
<keyword evidence="2" id="KW-0812">Transmembrane</keyword>
<evidence type="ECO:0000313" key="3">
    <source>
        <dbReference type="EnsemblMetazoa" id="GAUT032064-PA"/>
    </source>
</evidence>
<dbReference type="VEuPathDB" id="VectorBase:GAUT032064"/>
<evidence type="ECO:0000313" key="4">
    <source>
        <dbReference type="Proteomes" id="UP000078200"/>
    </source>
</evidence>
<keyword evidence="2" id="KW-0472">Membrane</keyword>
<dbReference type="AlphaFoldDB" id="A0A1A9VBN5"/>
<evidence type="ECO:0000256" key="1">
    <source>
        <dbReference type="SAM" id="MobiDB-lite"/>
    </source>
</evidence>
<name>A0A1A9VBN5_GLOAU</name>
<feature type="region of interest" description="Disordered" evidence="1">
    <location>
        <begin position="41"/>
        <end position="68"/>
    </location>
</feature>
<organism evidence="3 4">
    <name type="scientific">Glossina austeni</name>
    <name type="common">Savannah tsetse fly</name>
    <dbReference type="NCBI Taxonomy" id="7395"/>
    <lineage>
        <taxon>Eukaryota</taxon>
        <taxon>Metazoa</taxon>
        <taxon>Ecdysozoa</taxon>
        <taxon>Arthropoda</taxon>
        <taxon>Hexapoda</taxon>
        <taxon>Insecta</taxon>
        <taxon>Pterygota</taxon>
        <taxon>Neoptera</taxon>
        <taxon>Endopterygota</taxon>
        <taxon>Diptera</taxon>
        <taxon>Brachycera</taxon>
        <taxon>Muscomorpha</taxon>
        <taxon>Hippoboscoidea</taxon>
        <taxon>Glossinidae</taxon>
        <taxon>Glossina</taxon>
    </lineage>
</organism>
<dbReference type="EnsemblMetazoa" id="GAUT032064-RA">
    <property type="protein sequence ID" value="GAUT032064-PA"/>
    <property type="gene ID" value="GAUT032064"/>
</dbReference>
<protein>
    <submittedName>
        <fullName evidence="3">Uncharacterized protein</fullName>
    </submittedName>
</protein>
<proteinExistence type="predicted"/>
<reference evidence="3" key="1">
    <citation type="submission" date="2020-05" db="UniProtKB">
        <authorList>
            <consortium name="EnsemblMetazoa"/>
        </authorList>
    </citation>
    <scope>IDENTIFICATION</scope>
    <source>
        <strain evidence="3">TTRI</strain>
    </source>
</reference>
<keyword evidence="2" id="KW-1133">Transmembrane helix</keyword>